<comment type="caution">
    <text evidence="6">The sequence shown here is derived from an EMBL/GenBank/DDBJ whole genome shotgun (WGS) entry which is preliminary data.</text>
</comment>
<evidence type="ECO:0000256" key="2">
    <source>
        <dbReference type="ARBA" id="ARBA00023016"/>
    </source>
</evidence>
<evidence type="ECO:0000256" key="5">
    <source>
        <dbReference type="SAM" id="Phobius"/>
    </source>
</evidence>
<evidence type="ECO:0000256" key="4">
    <source>
        <dbReference type="SAM" id="MobiDB-lite"/>
    </source>
</evidence>
<accession>A0A3P3U1G3</accession>
<keyword evidence="5" id="KW-0472">Membrane</keyword>
<feature type="region of interest" description="Disordered" evidence="4">
    <location>
        <begin position="56"/>
        <end position="121"/>
    </location>
</feature>
<feature type="transmembrane region" description="Helical" evidence="5">
    <location>
        <begin position="419"/>
        <end position="440"/>
    </location>
</feature>
<dbReference type="AlphaFoldDB" id="A0A3P3U1G3"/>
<keyword evidence="5" id="KW-1133">Transmembrane helix</keyword>
<dbReference type="SUPFAM" id="SSF46565">
    <property type="entry name" value="Chaperone J-domain"/>
    <property type="match status" value="1"/>
</dbReference>
<dbReference type="PANTHER" id="PTHR12558">
    <property type="entry name" value="CELL DIVISION CYCLE 16,23,27"/>
    <property type="match status" value="1"/>
</dbReference>
<sequence length="660" mass="75405">MTIWERLGIGRTEDIKVIKRAYAKQLKIYHPEDDPAGYQALREAFDAAMSYAKRRASMAEKESAEERQAEPVHTEWTGTGHPDAAPEQDEPGPLPPPLRIPFDSLWNEPEPDAGEQSETNRLSAPEFVPEPDPENTIQTIAAFLEQAAALYDDFPSRISPEKWVELLDADVMWNMDAKPVIGFQLLKFMQSHRYLPAEIWRLLENSFGWLNLLQESEQFDNDPAIASFLVYYKRQLADPGLRYQFLLSAEGIDIDKFLHDRDQGQLALVRNDLKKAMEFLKQAYAMFPDDPDLLRLLGEFYLREGDKEKALAMFERLVELAPGEIDGYLYRARIWRDLGHPERTVEECRLILSRWPNRSDIAILMAQALQKLGNPGEAAECLEQAIQPAAFDSPGDRSPGAPAPSGGGKRWKLFFNRPILLNLSLALILALSLIVCLYYYRENVHNRTPETIAGAQELIGMDEQRYAELTIKNVTDIHMGKYLTSDGKVVFQNEDYAFINFDYYENLSGHVFLGEFSDKQLIILADYTLGLQEERKEIKIRGYVHHLDADMETAVSKMLQWKPVSPADSTERILEAYQYDIHKVSSSPSEVSAASVPKFQPVYFEVAKPQVKSEFTIPNLLLFGFLSALWIYSLYRLAFEYRKVRLLIAILDLRGQNYAG</sequence>
<keyword evidence="7" id="KW-1185">Reference proteome</keyword>
<dbReference type="SUPFAM" id="SSF48452">
    <property type="entry name" value="TPR-like"/>
    <property type="match status" value="1"/>
</dbReference>
<evidence type="ECO:0000256" key="3">
    <source>
        <dbReference type="PROSITE-ProRule" id="PRU00339"/>
    </source>
</evidence>
<name>A0A3P3U1G3_9BACL</name>
<dbReference type="Gene3D" id="1.25.40.10">
    <property type="entry name" value="Tetratricopeptide repeat domain"/>
    <property type="match status" value="1"/>
</dbReference>
<protein>
    <submittedName>
        <fullName evidence="6">Tetratricopeptide repeat protein</fullName>
    </submittedName>
</protein>
<evidence type="ECO:0000313" key="6">
    <source>
        <dbReference type="EMBL" id="RRJ63914.1"/>
    </source>
</evidence>
<dbReference type="InterPro" id="IPR019734">
    <property type="entry name" value="TPR_rpt"/>
</dbReference>
<organism evidence="6 7">
    <name type="scientific">Paenibacillus oralis</name>
    <dbReference type="NCBI Taxonomy" id="2490856"/>
    <lineage>
        <taxon>Bacteria</taxon>
        <taxon>Bacillati</taxon>
        <taxon>Bacillota</taxon>
        <taxon>Bacilli</taxon>
        <taxon>Bacillales</taxon>
        <taxon>Paenibacillaceae</taxon>
        <taxon>Paenibacillus</taxon>
    </lineage>
</organism>
<feature type="transmembrane region" description="Helical" evidence="5">
    <location>
        <begin position="615"/>
        <end position="635"/>
    </location>
</feature>
<keyword evidence="1" id="KW-0235">DNA replication</keyword>
<reference evidence="6 7" key="1">
    <citation type="submission" date="2018-11" db="EMBL/GenBank/DDBJ databases">
        <title>Genome sequencing of Paenibacillus sp. KCOM 3021 (= ChDC PVNT-B20).</title>
        <authorList>
            <person name="Kook J.-K."/>
            <person name="Park S.-N."/>
            <person name="Lim Y.K."/>
        </authorList>
    </citation>
    <scope>NUCLEOTIDE SEQUENCE [LARGE SCALE GENOMIC DNA]</scope>
    <source>
        <strain evidence="6 7">KCOM 3021</strain>
    </source>
</reference>
<evidence type="ECO:0000256" key="1">
    <source>
        <dbReference type="ARBA" id="ARBA00022705"/>
    </source>
</evidence>
<dbReference type="EMBL" id="RRCN01000001">
    <property type="protein sequence ID" value="RRJ63914.1"/>
    <property type="molecule type" value="Genomic_DNA"/>
</dbReference>
<gene>
    <name evidence="6" type="ORF">EHV15_13970</name>
</gene>
<dbReference type="GO" id="GO:0006260">
    <property type="term" value="P:DNA replication"/>
    <property type="evidence" value="ECO:0007669"/>
    <property type="project" value="UniProtKB-KW"/>
</dbReference>
<dbReference type="RefSeq" id="WP_128631745.1">
    <property type="nucleotide sequence ID" value="NZ_RRCN01000001.1"/>
</dbReference>
<dbReference type="OrthoDB" id="9816462at2"/>
<keyword evidence="5" id="KW-0812">Transmembrane</keyword>
<dbReference type="Pfam" id="PF14559">
    <property type="entry name" value="TPR_19"/>
    <property type="match status" value="1"/>
</dbReference>
<feature type="compositionally biased region" description="Basic and acidic residues" evidence="4">
    <location>
        <begin position="57"/>
        <end position="73"/>
    </location>
</feature>
<dbReference type="PANTHER" id="PTHR12558:SF13">
    <property type="entry name" value="CELL DIVISION CYCLE PROTEIN 27 HOMOLOG"/>
    <property type="match status" value="1"/>
</dbReference>
<dbReference type="SMART" id="SM00028">
    <property type="entry name" value="TPR"/>
    <property type="match status" value="4"/>
</dbReference>
<keyword evidence="2" id="KW-0346">Stress response</keyword>
<feature type="repeat" description="TPR" evidence="3">
    <location>
        <begin position="291"/>
        <end position="324"/>
    </location>
</feature>
<dbReference type="InterPro" id="IPR011990">
    <property type="entry name" value="TPR-like_helical_dom_sf"/>
</dbReference>
<dbReference type="PROSITE" id="PS50005">
    <property type="entry name" value="TPR"/>
    <property type="match status" value="1"/>
</dbReference>
<dbReference type="Pfam" id="PF13181">
    <property type="entry name" value="TPR_8"/>
    <property type="match status" value="1"/>
</dbReference>
<dbReference type="InterPro" id="IPR036869">
    <property type="entry name" value="J_dom_sf"/>
</dbReference>
<evidence type="ECO:0000313" key="7">
    <source>
        <dbReference type="Proteomes" id="UP000267017"/>
    </source>
</evidence>
<dbReference type="Proteomes" id="UP000267017">
    <property type="component" value="Unassembled WGS sequence"/>
</dbReference>
<proteinExistence type="predicted"/>
<keyword evidence="3" id="KW-0802">TPR repeat</keyword>